<evidence type="ECO:0000313" key="4">
    <source>
        <dbReference type="Proteomes" id="UP000176527"/>
    </source>
</evidence>
<dbReference type="GO" id="GO:0005829">
    <property type="term" value="C:cytosol"/>
    <property type="evidence" value="ECO:0007669"/>
    <property type="project" value="TreeGrafter"/>
</dbReference>
<proteinExistence type="predicted"/>
<dbReference type="PANTHER" id="PTHR46797">
    <property type="entry name" value="HTH-TYPE TRANSCRIPTIONAL REGULATOR"/>
    <property type="match status" value="1"/>
</dbReference>
<dbReference type="CDD" id="cd00093">
    <property type="entry name" value="HTH_XRE"/>
    <property type="match status" value="1"/>
</dbReference>
<organism evidence="3 4">
    <name type="scientific">Candidatus Daviesbacteria bacterium RIFCSPHIGHO2_12_FULL_37_11</name>
    <dbReference type="NCBI Taxonomy" id="1797777"/>
    <lineage>
        <taxon>Bacteria</taxon>
        <taxon>Candidatus Daviesiibacteriota</taxon>
    </lineage>
</organism>
<dbReference type="GO" id="GO:0003677">
    <property type="term" value="F:DNA binding"/>
    <property type="evidence" value="ECO:0007669"/>
    <property type="project" value="UniProtKB-KW"/>
</dbReference>
<dbReference type="InterPro" id="IPR050807">
    <property type="entry name" value="TransReg_Diox_bact_type"/>
</dbReference>
<dbReference type="InterPro" id="IPR001387">
    <property type="entry name" value="Cro/C1-type_HTH"/>
</dbReference>
<dbReference type="PROSITE" id="PS50943">
    <property type="entry name" value="HTH_CROC1"/>
    <property type="match status" value="1"/>
</dbReference>
<keyword evidence="1" id="KW-0238">DNA-binding</keyword>
<dbReference type="EMBL" id="MFDE01000014">
    <property type="protein sequence ID" value="OGE38704.1"/>
    <property type="molecule type" value="Genomic_DNA"/>
</dbReference>
<dbReference type="PANTHER" id="PTHR46797:SF1">
    <property type="entry name" value="METHYLPHOSPHONATE SYNTHASE"/>
    <property type="match status" value="1"/>
</dbReference>
<dbReference type="SUPFAM" id="SSF47413">
    <property type="entry name" value="lambda repressor-like DNA-binding domains"/>
    <property type="match status" value="1"/>
</dbReference>
<name>A0A1F5KCX1_9BACT</name>
<accession>A0A1F5KCX1</accession>
<dbReference type="GO" id="GO:0003700">
    <property type="term" value="F:DNA-binding transcription factor activity"/>
    <property type="evidence" value="ECO:0007669"/>
    <property type="project" value="TreeGrafter"/>
</dbReference>
<reference evidence="3 4" key="1">
    <citation type="journal article" date="2016" name="Nat. Commun.">
        <title>Thousands of microbial genomes shed light on interconnected biogeochemical processes in an aquifer system.</title>
        <authorList>
            <person name="Anantharaman K."/>
            <person name="Brown C.T."/>
            <person name="Hug L.A."/>
            <person name="Sharon I."/>
            <person name="Castelle C.J."/>
            <person name="Probst A.J."/>
            <person name="Thomas B.C."/>
            <person name="Singh A."/>
            <person name="Wilkins M.J."/>
            <person name="Karaoz U."/>
            <person name="Brodie E.L."/>
            <person name="Williams K.H."/>
            <person name="Hubbard S.S."/>
            <person name="Banfield J.F."/>
        </authorList>
    </citation>
    <scope>NUCLEOTIDE SEQUENCE [LARGE SCALE GENOMIC DNA]</scope>
</reference>
<sequence>MKSWKVLREELLEDPEVRKEYEKLKPRYELISQLIGARAKKGLTQAQLAKRMGTKQSAIARVEGGNANPSVAFLQKLATALNSKLTIQIQP</sequence>
<evidence type="ECO:0000259" key="2">
    <source>
        <dbReference type="PROSITE" id="PS50943"/>
    </source>
</evidence>
<dbReference type="Gene3D" id="1.10.260.40">
    <property type="entry name" value="lambda repressor-like DNA-binding domains"/>
    <property type="match status" value="1"/>
</dbReference>
<dbReference type="InterPro" id="IPR010982">
    <property type="entry name" value="Lambda_DNA-bd_dom_sf"/>
</dbReference>
<evidence type="ECO:0000313" key="3">
    <source>
        <dbReference type="EMBL" id="OGE38704.1"/>
    </source>
</evidence>
<evidence type="ECO:0000256" key="1">
    <source>
        <dbReference type="ARBA" id="ARBA00023125"/>
    </source>
</evidence>
<protein>
    <submittedName>
        <fullName evidence="3">Transcriptional regulator</fullName>
    </submittedName>
</protein>
<feature type="domain" description="HTH cro/C1-type" evidence="2">
    <location>
        <begin position="34"/>
        <end position="88"/>
    </location>
</feature>
<dbReference type="AlphaFoldDB" id="A0A1F5KCX1"/>
<comment type="caution">
    <text evidence="3">The sequence shown here is derived from an EMBL/GenBank/DDBJ whole genome shotgun (WGS) entry which is preliminary data.</text>
</comment>
<dbReference type="SMART" id="SM00530">
    <property type="entry name" value="HTH_XRE"/>
    <property type="match status" value="1"/>
</dbReference>
<dbReference type="Proteomes" id="UP000176527">
    <property type="component" value="Unassembled WGS sequence"/>
</dbReference>
<dbReference type="Pfam" id="PF01381">
    <property type="entry name" value="HTH_3"/>
    <property type="match status" value="1"/>
</dbReference>
<gene>
    <name evidence="3" type="ORF">A3F00_03485</name>
</gene>